<dbReference type="AlphaFoldDB" id="A0A9W6CSW2"/>
<proteinExistence type="predicted"/>
<evidence type="ECO:0000313" key="2">
    <source>
        <dbReference type="EMBL" id="GLI28376.1"/>
    </source>
</evidence>
<comment type="caution">
    <text evidence="2">The sequence shown here is derived from an EMBL/GenBank/DDBJ whole genome shotgun (WGS) entry which is preliminary data.</text>
</comment>
<name>A0A9W6CSW2_9MICO</name>
<evidence type="ECO:0000256" key="1">
    <source>
        <dbReference type="SAM" id="Phobius"/>
    </source>
</evidence>
<feature type="transmembrane region" description="Helical" evidence="1">
    <location>
        <begin position="214"/>
        <end position="234"/>
    </location>
</feature>
<feature type="transmembrane region" description="Helical" evidence="1">
    <location>
        <begin position="186"/>
        <end position="207"/>
    </location>
</feature>
<evidence type="ECO:0000313" key="3">
    <source>
        <dbReference type="Proteomes" id="UP001144396"/>
    </source>
</evidence>
<reference evidence="2" key="1">
    <citation type="submission" date="2022-12" db="EMBL/GenBank/DDBJ databases">
        <title>Reference genome sequencing for broad-spectrum identification of bacterial and archaeal isolates by mass spectrometry.</title>
        <authorList>
            <person name="Sekiguchi Y."/>
            <person name="Tourlousse D.M."/>
        </authorList>
    </citation>
    <scope>NUCLEOTIDE SEQUENCE</scope>
    <source>
        <strain evidence="2">14</strain>
    </source>
</reference>
<sequence length="294" mass="29930">MIRAAVHALPADFRAEYGDEVLLVARDTLRDARASGPAAVSGARGRILVDLVATAATEHARKGFTMRTTAPGIGYGIAAAVGLPLYLASFGSMGFWQLVEGAHEAFGVRSAAWFHPVIAITGGLLTTIALLGLVGRLGLGTRGGAIARAAVIVAGGAFTLAPLSMFADGRILRNSVQVVIDTLATIGWAIGVVGITALLVSLGVIALRRRSLGAWSIAPLITGVVLVAWVAYAAVSSALGVSYFVSAGALTAQLLIWALVLACAAMGAGLAIAPRDHAGHASTRHHHVGTAAHA</sequence>
<protein>
    <submittedName>
        <fullName evidence="2">Uncharacterized protein</fullName>
    </submittedName>
</protein>
<keyword evidence="1" id="KW-0472">Membrane</keyword>
<dbReference type="EMBL" id="BSDP01000001">
    <property type="protein sequence ID" value="GLI28376.1"/>
    <property type="molecule type" value="Genomic_DNA"/>
</dbReference>
<keyword evidence="1" id="KW-0812">Transmembrane</keyword>
<keyword evidence="3" id="KW-1185">Reference proteome</keyword>
<accession>A0A9W6CSW2</accession>
<feature type="transmembrane region" description="Helical" evidence="1">
    <location>
        <begin position="146"/>
        <end position="166"/>
    </location>
</feature>
<keyword evidence="1" id="KW-1133">Transmembrane helix</keyword>
<organism evidence="2 3">
    <name type="scientific">Agromyces rhizosphaerae</name>
    <dbReference type="NCBI Taxonomy" id="88374"/>
    <lineage>
        <taxon>Bacteria</taxon>
        <taxon>Bacillati</taxon>
        <taxon>Actinomycetota</taxon>
        <taxon>Actinomycetes</taxon>
        <taxon>Micrococcales</taxon>
        <taxon>Microbacteriaceae</taxon>
        <taxon>Agromyces</taxon>
    </lineage>
</organism>
<feature type="transmembrane region" description="Helical" evidence="1">
    <location>
        <begin position="113"/>
        <end position="134"/>
    </location>
</feature>
<dbReference type="Proteomes" id="UP001144396">
    <property type="component" value="Unassembled WGS sequence"/>
</dbReference>
<feature type="transmembrane region" description="Helical" evidence="1">
    <location>
        <begin position="72"/>
        <end position="93"/>
    </location>
</feature>
<gene>
    <name evidence="2" type="ORF">ARHIZOSPH14_26180</name>
</gene>
<feature type="transmembrane region" description="Helical" evidence="1">
    <location>
        <begin position="254"/>
        <end position="273"/>
    </location>
</feature>